<proteinExistence type="predicted"/>
<protein>
    <submittedName>
        <fullName evidence="1">Uncharacterized protein</fullName>
    </submittedName>
</protein>
<name>A0A059CLD4_EUCGR</name>
<sequence length="67" mass="7354">MIEPCPRPLLLHCSVMESLPDSPTKTPSVLFGKLDCGMGTNVKMMNLHGSVSNFARRLICQCEDCSL</sequence>
<gene>
    <name evidence="1" type="ORF">EUGRSUZ_C00461</name>
</gene>
<dbReference type="Gramene" id="KCW79039">
    <property type="protein sequence ID" value="KCW79039"/>
    <property type="gene ID" value="EUGRSUZ_C00461"/>
</dbReference>
<accession>A0A059CLD4</accession>
<evidence type="ECO:0000313" key="1">
    <source>
        <dbReference type="EMBL" id="KCW79039.1"/>
    </source>
</evidence>
<reference evidence="1" key="1">
    <citation type="submission" date="2013-07" db="EMBL/GenBank/DDBJ databases">
        <title>The genome of Eucalyptus grandis.</title>
        <authorList>
            <person name="Schmutz J."/>
            <person name="Hayes R."/>
            <person name="Myburg A."/>
            <person name="Tuskan G."/>
            <person name="Grattapaglia D."/>
            <person name="Rokhsar D.S."/>
        </authorList>
    </citation>
    <scope>NUCLEOTIDE SEQUENCE</scope>
    <source>
        <tissue evidence="1">Leaf extractions</tissue>
    </source>
</reference>
<dbReference type="AlphaFoldDB" id="A0A059CLD4"/>
<organism evidence="1">
    <name type="scientific">Eucalyptus grandis</name>
    <name type="common">Flooded gum</name>
    <dbReference type="NCBI Taxonomy" id="71139"/>
    <lineage>
        <taxon>Eukaryota</taxon>
        <taxon>Viridiplantae</taxon>
        <taxon>Streptophyta</taxon>
        <taxon>Embryophyta</taxon>
        <taxon>Tracheophyta</taxon>
        <taxon>Spermatophyta</taxon>
        <taxon>Magnoliopsida</taxon>
        <taxon>eudicotyledons</taxon>
        <taxon>Gunneridae</taxon>
        <taxon>Pentapetalae</taxon>
        <taxon>rosids</taxon>
        <taxon>malvids</taxon>
        <taxon>Myrtales</taxon>
        <taxon>Myrtaceae</taxon>
        <taxon>Myrtoideae</taxon>
        <taxon>Eucalypteae</taxon>
        <taxon>Eucalyptus</taxon>
    </lineage>
</organism>
<dbReference type="InParanoid" id="A0A059CLD4"/>
<dbReference type="EMBL" id="KK198755">
    <property type="protein sequence ID" value="KCW79039.1"/>
    <property type="molecule type" value="Genomic_DNA"/>
</dbReference>